<accession>A0AAD5YN44</accession>
<evidence type="ECO:0000313" key="2">
    <source>
        <dbReference type="Proteomes" id="UP001213000"/>
    </source>
</evidence>
<comment type="caution">
    <text evidence="1">The sequence shown here is derived from an EMBL/GenBank/DDBJ whole genome shotgun (WGS) entry which is preliminary data.</text>
</comment>
<protein>
    <recommendedName>
        <fullName evidence="3">F-box domain-containing protein</fullName>
    </recommendedName>
</protein>
<dbReference type="Proteomes" id="UP001213000">
    <property type="component" value="Unassembled WGS sequence"/>
</dbReference>
<proteinExistence type="predicted"/>
<reference evidence="1" key="1">
    <citation type="submission" date="2022-07" db="EMBL/GenBank/DDBJ databases">
        <title>Genome Sequence of Leucocoprinus birnbaumii.</title>
        <authorList>
            <person name="Buettner E."/>
        </authorList>
    </citation>
    <scope>NUCLEOTIDE SEQUENCE</scope>
    <source>
        <strain evidence="1">VT141</strain>
    </source>
</reference>
<gene>
    <name evidence="1" type="ORF">NP233_g9505</name>
</gene>
<dbReference type="AlphaFoldDB" id="A0AAD5YN44"/>
<name>A0AAD5YN44_9AGAR</name>
<dbReference type="EMBL" id="JANIEX010000857">
    <property type="protein sequence ID" value="KAJ3562540.1"/>
    <property type="molecule type" value="Genomic_DNA"/>
</dbReference>
<keyword evidence="2" id="KW-1185">Reference proteome</keyword>
<evidence type="ECO:0000313" key="1">
    <source>
        <dbReference type="EMBL" id="KAJ3562540.1"/>
    </source>
</evidence>
<organism evidence="1 2">
    <name type="scientific">Leucocoprinus birnbaumii</name>
    <dbReference type="NCBI Taxonomy" id="56174"/>
    <lineage>
        <taxon>Eukaryota</taxon>
        <taxon>Fungi</taxon>
        <taxon>Dikarya</taxon>
        <taxon>Basidiomycota</taxon>
        <taxon>Agaricomycotina</taxon>
        <taxon>Agaricomycetes</taxon>
        <taxon>Agaricomycetidae</taxon>
        <taxon>Agaricales</taxon>
        <taxon>Agaricineae</taxon>
        <taxon>Agaricaceae</taxon>
        <taxon>Leucocoprinus</taxon>
    </lineage>
</organism>
<evidence type="ECO:0008006" key="3">
    <source>
        <dbReference type="Google" id="ProtNLM"/>
    </source>
</evidence>
<sequence>MNDSQKDQTISVQGAHRQDQIDIINQKLHALETFSGDRNAKSQERVKHLRRLNAFKSPAGRLPDEILSSILKLTHLYSESTSSLYSSDSECRYFGKVSFQWREVAWSTPALWASAAFMKENGQRRNPTLVKLYFINSQSLPLHLHFSYDKPINKSERVKLKSKLFDPSVDSIILDNLPRVRTLVLPLPSPWFDPAVIRCLKNVLDLTVMLPRKTDGSPSELWLDQLKSLTTLSLRDADQLERRVFKVPFSLSCLDLRNMPVDTCVKLILQCQNAVKFQVERICRPLEDLTRPLTRSWFSHQVTSPRLEAIRRERTESEWEQQFLGCISTPMLHKLCYLEALAPPIISLAEEARFFRQASLVLSELELTGLPNSI</sequence>